<dbReference type="GO" id="GO:0005634">
    <property type="term" value="C:nucleus"/>
    <property type="evidence" value="ECO:0000318"/>
    <property type="project" value="GO_Central"/>
</dbReference>
<protein>
    <submittedName>
        <fullName evidence="2">Bola-like family protein</fullName>
    </submittedName>
</protein>
<dbReference type="GO" id="GO:0051604">
    <property type="term" value="P:protein maturation"/>
    <property type="evidence" value="ECO:0007669"/>
    <property type="project" value="InterPro"/>
</dbReference>
<dbReference type="AlphaFoldDB" id="A0A0K9PX96"/>
<evidence type="ECO:0000313" key="2">
    <source>
        <dbReference type="EMBL" id="KMZ73564.1"/>
    </source>
</evidence>
<dbReference type="PANTHER" id="PTHR12735:SF27">
    <property type="entry name" value="BOLA-LIKE PROTEIN 2"/>
    <property type="match status" value="1"/>
</dbReference>
<dbReference type="GO" id="GO:0006879">
    <property type="term" value="P:intracellular iron ion homeostasis"/>
    <property type="evidence" value="ECO:0000318"/>
    <property type="project" value="GO_Central"/>
</dbReference>
<dbReference type="Proteomes" id="UP000036987">
    <property type="component" value="Unassembled WGS sequence"/>
</dbReference>
<dbReference type="PANTHER" id="PTHR12735">
    <property type="entry name" value="BOLA-LIKE PROTEIN-RELATED"/>
    <property type="match status" value="1"/>
</dbReference>
<name>A0A0K9PX96_ZOSMR</name>
<organism evidence="2 3">
    <name type="scientific">Zostera marina</name>
    <name type="common">Eelgrass</name>
    <dbReference type="NCBI Taxonomy" id="29655"/>
    <lineage>
        <taxon>Eukaryota</taxon>
        <taxon>Viridiplantae</taxon>
        <taxon>Streptophyta</taxon>
        <taxon>Embryophyta</taxon>
        <taxon>Tracheophyta</taxon>
        <taxon>Spermatophyta</taxon>
        <taxon>Magnoliopsida</taxon>
        <taxon>Liliopsida</taxon>
        <taxon>Zosteraceae</taxon>
        <taxon>Zostera</taxon>
    </lineage>
</organism>
<sequence>MGVSKEDVEGILTSAMKPTHLQVVDTSGGCGASFEIEIVSEQFEGKKLLERHRMVNAALAEQMKEIHALSIKKAVTPSKWNPIPKVQEE</sequence>
<keyword evidence="3" id="KW-1185">Reference proteome</keyword>
<dbReference type="InterPro" id="IPR045115">
    <property type="entry name" value="BOL2"/>
</dbReference>
<dbReference type="GO" id="GO:0005829">
    <property type="term" value="C:cytosol"/>
    <property type="evidence" value="ECO:0000318"/>
    <property type="project" value="GO_Central"/>
</dbReference>
<gene>
    <name evidence="2" type="ORF">ZOSMA_146G00400</name>
</gene>
<evidence type="ECO:0000256" key="1">
    <source>
        <dbReference type="RuleBase" id="RU003860"/>
    </source>
</evidence>
<accession>A0A0K9PX96</accession>
<dbReference type="STRING" id="29655.A0A0K9PX96"/>
<dbReference type="Pfam" id="PF01722">
    <property type="entry name" value="BolA"/>
    <property type="match status" value="1"/>
</dbReference>
<dbReference type="GO" id="GO:0051536">
    <property type="term" value="F:iron-sulfur cluster binding"/>
    <property type="evidence" value="ECO:0000318"/>
    <property type="project" value="GO_Central"/>
</dbReference>
<dbReference type="GO" id="GO:0051537">
    <property type="term" value="F:2 iron, 2 sulfur cluster binding"/>
    <property type="evidence" value="ECO:0007669"/>
    <property type="project" value="InterPro"/>
</dbReference>
<dbReference type="OrthoDB" id="4983at2759"/>
<dbReference type="SUPFAM" id="SSF82657">
    <property type="entry name" value="BolA-like"/>
    <property type="match status" value="1"/>
</dbReference>
<dbReference type="PIRSF" id="PIRSF003113">
    <property type="entry name" value="BolA"/>
    <property type="match status" value="1"/>
</dbReference>
<dbReference type="OMA" id="VHAFSQK"/>
<dbReference type="Gene3D" id="3.30.300.90">
    <property type="entry name" value="BolA-like"/>
    <property type="match status" value="1"/>
</dbReference>
<dbReference type="InterPro" id="IPR002634">
    <property type="entry name" value="BolA"/>
</dbReference>
<dbReference type="InterPro" id="IPR036065">
    <property type="entry name" value="BolA-like_sf"/>
</dbReference>
<reference evidence="3" key="1">
    <citation type="journal article" date="2016" name="Nature">
        <title>The genome of the seagrass Zostera marina reveals angiosperm adaptation to the sea.</title>
        <authorList>
            <person name="Olsen J.L."/>
            <person name="Rouze P."/>
            <person name="Verhelst B."/>
            <person name="Lin Y.-C."/>
            <person name="Bayer T."/>
            <person name="Collen J."/>
            <person name="Dattolo E."/>
            <person name="De Paoli E."/>
            <person name="Dittami S."/>
            <person name="Maumus F."/>
            <person name="Michel G."/>
            <person name="Kersting A."/>
            <person name="Lauritano C."/>
            <person name="Lohaus R."/>
            <person name="Toepel M."/>
            <person name="Tonon T."/>
            <person name="Vanneste K."/>
            <person name="Amirebrahimi M."/>
            <person name="Brakel J."/>
            <person name="Bostroem C."/>
            <person name="Chovatia M."/>
            <person name="Grimwood J."/>
            <person name="Jenkins J.W."/>
            <person name="Jueterbock A."/>
            <person name="Mraz A."/>
            <person name="Stam W.T."/>
            <person name="Tice H."/>
            <person name="Bornberg-Bauer E."/>
            <person name="Green P.J."/>
            <person name="Pearson G.A."/>
            <person name="Procaccini G."/>
            <person name="Duarte C.M."/>
            <person name="Schmutz J."/>
            <person name="Reusch T.B.H."/>
            <person name="Van de Peer Y."/>
        </authorList>
    </citation>
    <scope>NUCLEOTIDE SEQUENCE [LARGE SCALE GENOMIC DNA]</scope>
    <source>
        <strain evidence="3">cv. Finnish</strain>
    </source>
</reference>
<comment type="caution">
    <text evidence="2">The sequence shown here is derived from an EMBL/GenBank/DDBJ whole genome shotgun (WGS) entry which is preliminary data.</text>
</comment>
<dbReference type="EMBL" id="LFYR01000569">
    <property type="protein sequence ID" value="KMZ73564.1"/>
    <property type="molecule type" value="Genomic_DNA"/>
</dbReference>
<comment type="similarity">
    <text evidence="1">Belongs to the BolA/IbaG family.</text>
</comment>
<proteinExistence type="inferred from homology"/>
<evidence type="ECO:0000313" key="3">
    <source>
        <dbReference type="Proteomes" id="UP000036987"/>
    </source>
</evidence>